<gene>
    <name evidence="1" type="ORF">SAMN04488072_103263</name>
</gene>
<evidence type="ECO:0000313" key="1">
    <source>
        <dbReference type="EMBL" id="SFA91873.1"/>
    </source>
</evidence>
<proteinExistence type="predicted"/>
<evidence type="ECO:0000313" key="2">
    <source>
        <dbReference type="Proteomes" id="UP000198642"/>
    </source>
</evidence>
<keyword evidence="2" id="KW-1185">Reference proteome</keyword>
<dbReference type="EMBL" id="FOJW01000003">
    <property type="protein sequence ID" value="SFA91873.1"/>
    <property type="molecule type" value="Genomic_DNA"/>
</dbReference>
<protein>
    <recommendedName>
        <fullName evidence="3">DUF3993 domain-containing protein</fullName>
    </recommendedName>
</protein>
<dbReference type="OrthoDB" id="2880030at2"/>
<dbReference type="Proteomes" id="UP000198642">
    <property type="component" value="Unassembled WGS sequence"/>
</dbReference>
<name>A0A1I0WVA5_9BACI</name>
<reference evidence="1 2" key="1">
    <citation type="submission" date="2016-10" db="EMBL/GenBank/DDBJ databases">
        <authorList>
            <person name="de Groot N.N."/>
        </authorList>
    </citation>
    <scope>NUCLEOTIDE SEQUENCE [LARGE SCALE GENOMIC DNA]</scope>
    <source>
        <strain evidence="1 2">CGMCC 1.3702</strain>
    </source>
</reference>
<accession>A0A1I0WVA5</accession>
<dbReference type="AlphaFoldDB" id="A0A1I0WVA5"/>
<dbReference type="RefSeq" id="WP_090234916.1">
    <property type="nucleotide sequence ID" value="NZ_FOJW01000003.1"/>
</dbReference>
<evidence type="ECO:0008006" key="3">
    <source>
        <dbReference type="Google" id="ProtNLM"/>
    </source>
</evidence>
<organism evidence="1 2">
    <name type="scientific">Lentibacillus halodurans</name>
    <dbReference type="NCBI Taxonomy" id="237679"/>
    <lineage>
        <taxon>Bacteria</taxon>
        <taxon>Bacillati</taxon>
        <taxon>Bacillota</taxon>
        <taxon>Bacilli</taxon>
        <taxon>Bacillales</taxon>
        <taxon>Bacillaceae</taxon>
        <taxon>Lentibacillus</taxon>
    </lineage>
</organism>
<sequence length="185" mass="22066">MLKRESIRYVSFMMGIAIILSLFFAIRPALAINQDQNRQMAKAADVKSEIVEKETFKRELSHDQIVSLTDRFMDMLVQETDEMNQVIHFDSKRALLEEFETITTKEVASEYVQYYFHETSDGLYLKPTETPPWFQEHHDYDMIQKDYNTMKVVQENTTDLYGTYTVRFEFTWYNGQWRIADINHT</sequence>
<dbReference type="STRING" id="237679.SAMN04488072_103263"/>